<protein>
    <submittedName>
        <fullName evidence="1">Uncharacterized protein</fullName>
    </submittedName>
</protein>
<accession>A0AAW1YSJ1</accession>
<evidence type="ECO:0000313" key="2">
    <source>
        <dbReference type="Proteomes" id="UP001457282"/>
    </source>
</evidence>
<evidence type="ECO:0000313" key="1">
    <source>
        <dbReference type="EMBL" id="KAK9951624.1"/>
    </source>
</evidence>
<organism evidence="1 2">
    <name type="scientific">Rubus argutus</name>
    <name type="common">Southern blackberry</name>
    <dbReference type="NCBI Taxonomy" id="59490"/>
    <lineage>
        <taxon>Eukaryota</taxon>
        <taxon>Viridiplantae</taxon>
        <taxon>Streptophyta</taxon>
        <taxon>Embryophyta</taxon>
        <taxon>Tracheophyta</taxon>
        <taxon>Spermatophyta</taxon>
        <taxon>Magnoliopsida</taxon>
        <taxon>eudicotyledons</taxon>
        <taxon>Gunneridae</taxon>
        <taxon>Pentapetalae</taxon>
        <taxon>rosids</taxon>
        <taxon>fabids</taxon>
        <taxon>Rosales</taxon>
        <taxon>Rosaceae</taxon>
        <taxon>Rosoideae</taxon>
        <taxon>Rosoideae incertae sedis</taxon>
        <taxon>Rubus</taxon>
    </lineage>
</organism>
<reference evidence="1 2" key="1">
    <citation type="journal article" date="2023" name="G3 (Bethesda)">
        <title>A chromosome-length genome assembly and annotation of blackberry (Rubus argutus, cv. 'Hillquist').</title>
        <authorList>
            <person name="Bruna T."/>
            <person name="Aryal R."/>
            <person name="Dudchenko O."/>
            <person name="Sargent D.J."/>
            <person name="Mead D."/>
            <person name="Buti M."/>
            <person name="Cavallini A."/>
            <person name="Hytonen T."/>
            <person name="Andres J."/>
            <person name="Pham M."/>
            <person name="Weisz D."/>
            <person name="Mascagni F."/>
            <person name="Usai G."/>
            <person name="Natali L."/>
            <person name="Bassil N."/>
            <person name="Fernandez G.E."/>
            <person name="Lomsadze A."/>
            <person name="Armour M."/>
            <person name="Olukolu B."/>
            <person name="Poorten T."/>
            <person name="Britton C."/>
            <person name="Davik J."/>
            <person name="Ashrafi H."/>
            <person name="Aiden E.L."/>
            <person name="Borodovsky M."/>
            <person name="Worthington M."/>
        </authorList>
    </citation>
    <scope>NUCLEOTIDE SEQUENCE [LARGE SCALE GENOMIC DNA]</scope>
    <source>
        <strain evidence="1">PI 553951</strain>
    </source>
</reference>
<dbReference type="AlphaFoldDB" id="A0AAW1YSJ1"/>
<comment type="caution">
    <text evidence="1">The sequence shown here is derived from an EMBL/GenBank/DDBJ whole genome shotgun (WGS) entry which is preliminary data.</text>
</comment>
<name>A0AAW1YSJ1_RUBAR</name>
<gene>
    <name evidence="1" type="ORF">M0R45_007062</name>
</gene>
<sequence length="231" mass="24791">MDAALTNTKIPDVSKIDVFNGSFFKRWQERVFSAFDVMNFADYLTKPKPKEGSKNYDKVVAEWKKAKEPVLSRQSHCFHRRRRQQPSPVKNTITASSVPLLLSSLDPANTASPPKLSLSSAITAVAVFVLSPCSLSPSISPKSPAAICPRVATVTNPSANATLLAGVAAQSSLPCPARCSQLFIPINLAGAVSPSPHLDADHPLSTPQPAILSQLDLLLIHALSLLSNLLF</sequence>
<dbReference type="EMBL" id="JBEDUW010000001">
    <property type="protein sequence ID" value="KAK9951624.1"/>
    <property type="molecule type" value="Genomic_DNA"/>
</dbReference>
<proteinExistence type="predicted"/>
<dbReference type="Proteomes" id="UP001457282">
    <property type="component" value="Unassembled WGS sequence"/>
</dbReference>
<keyword evidence="2" id="KW-1185">Reference proteome</keyword>